<protein>
    <recommendedName>
        <fullName evidence="13">G-protein coupled receptors family 1 profile domain-containing protein</fullName>
    </recommendedName>
</protein>
<sequence length="683" mass="76308">MLPLSLYVPLAIISFIGLCLNGYILLVLILTKQISPNNILLVHLGVTQSLLSFTFLVFSFPPILHHGSWIASVEGLCIIQGFLFTLLHPLSLWTICGLNCDRFYAIAAPLHYSAIVTNRKVIIGLVSGWIVIVLLCIPPFAKVAPFKFSTNTGACVPNFETFNSLWYAIIFTTVTLIIPGITIVGCNIKVLMIARYHRHRIAAAIYEVTLSAQVTITHQRNPFFVPTVTAPAAGGPRFRSRSPVSTVLQLVGSFIILYLPYYVSIIWDSVAVEVFGDNVPDKYKTNRYVVITSTVLLTCSTTVNGILYGLKSKTIRKTFQNYWRKKRTKNEMNQEIQARTPSTCGSRRPSISNLGFLTKPLLQRRLSETLIDIDRNASGNDRPKMKRIASELTWRPISLTYDGLESPNLSRPKEPLPHTSSCNTLQVPSSDNDPVSEADRELYNTVRNSFRAAKPAHDNPRNTAICTKSSLQGKSTSYQPNIRPSTLSTANTLLHKVLRLDHVGNQPKPFTANISNGRKKSGLGSPLKSPRILITRAMSDESEKTPSQPGTPARGKLHKQYSSSNSISDKSKWQVGGEIAKVEEHIHESNFETDYPRRNSGSNSTTVSDASTQRRYSSLEETSAYSREFEMDSETEEQLLLSWPTTRKKLPQKGKLYNMNSRNGIFRPSPLFNDRAEEPEMIL</sequence>
<keyword evidence="8 10" id="KW-0675">Receptor</keyword>
<evidence type="ECO:0000256" key="11">
    <source>
        <dbReference type="SAM" id="MobiDB-lite"/>
    </source>
</evidence>
<evidence type="ECO:0000256" key="10">
    <source>
        <dbReference type="RuleBase" id="RU000688"/>
    </source>
</evidence>
<feature type="transmembrane region" description="Helical" evidence="12">
    <location>
        <begin position="121"/>
        <end position="141"/>
    </location>
</feature>
<dbReference type="PROSITE" id="PS00237">
    <property type="entry name" value="G_PROTEIN_RECEP_F1_1"/>
    <property type="match status" value="1"/>
</dbReference>
<feature type="compositionally biased region" description="Polar residues" evidence="11">
    <location>
        <begin position="599"/>
        <end position="621"/>
    </location>
</feature>
<feature type="compositionally biased region" description="Polar residues" evidence="11">
    <location>
        <begin position="418"/>
        <end position="433"/>
    </location>
</feature>
<keyword evidence="9 10" id="KW-0807">Transducer</keyword>
<feature type="transmembrane region" description="Helical" evidence="12">
    <location>
        <begin position="78"/>
        <end position="100"/>
    </location>
</feature>
<feature type="transmembrane region" description="Helical" evidence="12">
    <location>
        <begin position="287"/>
        <end position="310"/>
    </location>
</feature>
<dbReference type="Pfam" id="PF00001">
    <property type="entry name" value="7tm_1"/>
    <property type="match status" value="1"/>
</dbReference>
<feature type="region of interest" description="Disordered" evidence="11">
    <location>
        <begin position="453"/>
        <end position="484"/>
    </location>
</feature>
<feature type="transmembrane region" description="Helical" evidence="12">
    <location>
        <begin position="38"/>
        <end position="58"/>
    </location>
</feature>
<feature type="transmembrane region" description="Helical" evidence="12">
    <location>
        <begin position="247"/>
        <end position="267"/>
    </location>
</feature>
<dbReference type="GO" id="GO:0005886">
    <property type="term" value="C:plasma membrane"/>
    <property type="evidence" value="ECO:0007669"/>
    <property type="project" value="UniProtKB-SubCell"/>
</dbReference>
<evidence type="ECO:0000256" key="8">
    <source>
        <dbReference type="ARBA" id="ARBA00023170"/>
    </source>
</evidence>
<keyword evidence="4 10" id="KW-0812">Transmembrane</keyword>
<feature type="transmembrane region" description="Helical" evidence="12">
    <location>
        <begin position="166"/>
        <end position="191"/>
    </location>
</feature>
<gene>
    <name evidence="14" type="ORF">HERILL_LOCUS13399</name>
</gene>
<feature type="compositionally biased region" description="Polar residues" evidence="11">
    <location>
        <begin position="461"/>
        <end position="484"/>
    </location>
</feature>
<proteinExistence type="inferred from homology"/>
<evidence type="ECO:0000256" key="4">
    <source>
        <dbReference type="ARBA" id="ARBA00022692"/>
    </source>
</evidence>
<comment type="subcellular location">
    <subcellularLocation>
        <location evidence="1">Cell membrane</location>
        <topology evidence="1">Multi-pass membrane protein</topology>
    </subcellularLocation>
</comment>
<dbReference type="PRINTS" id="PR00237">
    <property type="entry name" value="GPCRRHODOPSN"/>
</dbReference>
<evidence type="ECO:0000259" key="13">
    <source>
        <dbReference type="PROSITE" id="PS50262"/>
    </source>
</evidence>
<dbReference type="InterPro" id="IPR017452">
    <property type="entry name" value="GPCR_Rhodpsn_7TM"/>
</dbReference>
<evidence type="ECO:0000256" key="3">
    <source>
        <dbReference type="ARBA" id="ARBA00022475"/>
    </source>
</evidence>
<keyword evidence="15" id="KW-1185">Reference proteome</keyword>
<keyword evidence="6 10" id="KW-0297">G-protein coupled receptor</keyword>
<dbReference type="PANTHER" id="PTHR24249:SF406">
    <property type="entry name" value="G-PROTEIN COUPLED RECEPTORS FAMILY 1 PROFILE DOMAIN-CONTAINING PROTEIN"/>
    <property type="match status" value="1"/>
</dbReference>
<evidence type="ECO:0000256" key="9">
    <source>
        <dbReference type="ARBA" id="ARBA00023224"/>
    </source>
</evidence>
<dbReference type="AlphaFoldDB" id="A0A7R8V136"/>
<dbReference type="PANTHER" id="PTHR24249">
    <property type="entry name" value="HISTAMINE RECEPTOR-RELATED G-PROTEIN COUPLED RECEPTOR"/>
    <property type="match status" value="1"/>
</dbReference>
<evidence type="ECO:0000256" key="7">
    <source>
        <dbReference type="ARBA" id="ARBA00023136"/>
    </source>
</evidence>
<name>A0A7R8V136_HERIL</name>
<dbReference type="Gene3D" id="1.20.1070.10">
    <property type="entry name" value="Rhodopsin 7-helix transmembrane proteins"/>
    <property type="match status" value="1"/>
</dbReference>
<organism evidence="14 15">
    <name type="scientific">Hermetia illucens</name>
    <name type="common">Black soldier fly</name>
    <dbReference type="NCBI Taxonomy" id="343691"/>
    <lineage>
        <taxon>Eukaryota</taxon>
        <taxon>Metazoa</taxon>
        <taxon>Ecdysozoa</taxon>
        <taxon>Arthropoda</taxon>
        <taxon>Hexapoda</taxon>
        <taxon>Insecta</taxon>
        <taxon>Pterygota</taxon>
        <taxon>Neoptera</taxon>
        <taxon>Endopterygota</taxon>
        <taxon>Diptera</taxon>
        <taxon>Brachycera</taxon>
        <taxon>Stratiomyomorpha</taxon>
        <taxon>Stratiomyidae</taxon>
        <taxon>Hermetiinae</taxon>
        <taxon>Hermetia</taxon>
    </lineage>
</organism>
<dbReference type="OMA" id="GTWCVLH"/>
<feature type="region of interest" description="Disordered" evidence="11">
    <location>
        <begin position="504"/>
        <end position="572"/>
    </location>
</feature>
<comment type="similarity">
    <text evidence="2 10">Belongs to the G-protein coupled receptor 1 family.</text>
</comment>
<dbReference type="PROSITE" id="PS50262">
    <property type="entry name" value="G_PROTEIN_RECEP_F1_2"/>
    <property type="match status" value="1"/>
</dbReference>
<dbReference type="InterPro" id="IPR050569">
    <property type="entry name" value="TAAR"/>
</dbReference>
<dbReference type="CDD" id="cd00637">
    <property type="entry name" value="7tm_classA_rhodopsin-like"/>
    <property type="match status" value="1"/>
</dbReference>
<dbReference type="EMBL" id="LR899013">
    <property type="protein sequence ID" value="CAD7090946.1"/>
    <property type="molecule type" value="Genomic_DNA"/>
</dbReference>
<dbReference type="InterPro" id="IPR000276">
    <property type="entry name" value="GPCR_Rhodpsn"/>
</dbReference>
<dbReference type="Proteomes" id="UP000594454">
    <property type="component" value="Chromosome 5"/>
</dbReference>
<accession>A0A7R8V136</accession>
<evidence type="ECO:0000256" key="2">
    <source>
        <dbReference type="ARBA" id="ARBA00010663"/>
    </source>
</evidence>
<dbReference type="InParanoid" id="A0A7R8V136"/>
<evidence type="ECO:0000313" key="15">
    <source>
        <dbReference type="Proteomes" id="UP000594454"/>
    </source>
</evidence>
<feature type="region of interest" description="Disordered" evidence="11">
    <location>
        <begin position="590"/>
        <end position="621"/>
    </location>
</feature>
<evidence type="ECO:0000256" key="1">
    <source>
        <dbReference type="ARBA" id="ARBA00004651"/>
    </source>
</evidence>
<reference evidence="14 15" key="1">
    <citation type="submission" date="2020-11" db="EMBL/GenBank/DDBJ databases">
        <authorList>
            <person name="Wallbank WR R."/>
            <person name="Pardo Diaz C."/>
            <person name="Kozak K."/>
            <person name="Martin S."/>
            <person name="Jiggins C."/>
            <person name="Moest M."/>
            <person name="Warren A I."/>
            <person name="Generalovic N T."/>
            <person name="Byers J.R.P. K."/>
            <person name="Montejo-Kovacevich G."/>
            <person name="Yen C E."/>
        </authorList>
    </citation>
    <scope>NUCLEOTIDE SEQUENCE [LARGE SCALE GENOMIC DNA]</scope>
</reference>
<keyword evidence="5 12" id="KW-1133">Transmembrane helix</keyword>
<evidence type="ECO:0000256" key="6">
    <source>
        <dbReference type="ARBA" id="ARBA00023040"/>
    </source>
</evidence>
<dbReference type="GO" id="GO:0004930">
    <property type="term" value="F:G protein-coupled receptor activity"/>
    <property type="evidence" value="ECO:0007669"/>
    <property type="project" value="UniProtKB-KW"/>
</dbReference>
<evidence type="ECO:0000313" key="14">
    <source>
        <dbReference type="EMBL" id="CAD7090946.1"/>
    </source>
</evidence>
<keyword evidence="7 12" id="KW-0472">Membrane</keyword>
<feature type="transmembrane region" description="Helical" evidence="12">
    <location>
        <begin position="6"/>
        <end position="31"/>
    </location>
</feature>
<keyword evidence="3" id="KW-1003">Cell membrane</keyword>
<feature type="domain" description="G-protein coupled receptors family 1 profile" evidence="13">
    <location>
        <begin position="20"/>
        <end position="308"/>
    </location>
</feature>
<dbReference type="SUPFAM" id="SSF81321">
    <property type="entry name" value="Family A G protein-coupled receptor-like"/>
    <property type="match status" value="1"/>
</dbReference>
<dbReference type="OrthoDB" id="6159456at2759"/>
<feature type="region of interest" description="Disordered" evidence="11">
    <location>
        <begin position="403"/>
        <end position="436"/>
    </location>
</feature>
<evidence type="ECO:0000256" key="12">
    <source>
        <dbReference type="SAM" id="Phobius"/>
    </source>
</evidence>
<evidence type="ECO:0000256" key="5">
    <source>
        <dbReference type="ARBA" id="ARBA00022989"/>
    </source>
</evidence>